<proteinExistence type="predicted"/>
<keyword evidence="2" id="KW-1185">Reference proteome</keyword>
<organism evidence="1 2">
    <name type="scientific">Trichuris trichiura</name>
    <name type="common">Whipworm</name>
    <name type="synonym">Trichocephalus trichiurus</name>
    <dbReference type="NCBI Taxonomy" id="36087"/>
    <lineage>
        <taxon>Eukaryota</taxon>
        <taxon>Metazoa</taxon>
        <taxon>Ecdysozoa</taxon>
        <taxon>Nematoda</taxon>
        <taxon>Enoplea</taxon>
        <taxon>Dorylaimia</taxon>
        <taxon>Trichinellida</taxon>
        <taxon>Trichuridae</taxon>
        <taxon>Trichuris</taxon>
    </lineage>
</organism>
<dbReference type="STRING" id="36087.A0A077Z7H4"/>
<reference evidence="1" key="2">
    <citation type="submission" date="2014-03" db="EMBL/GenBank/DDBJ databases">
        <title>The whipworm genome and dual-species transcriptomics of an intimate host-pathogen interaction.</title>
        <authorList>
            <person name="Foth B.J."/>
            <person name="Tsai I.J."/>
            <person name="Reid A.J."/>
            <person name="Bancroft A.J."/>
            <person name="Nichol S."/>
            <person name="Tracey A."/>
            <person name="Holroyd N."/>
            <person name="Cotton J.A."/>
            <person name="Stanley E.J."/>
            <person name="Zarowiecki M."/>
            <person name="Liu J.Z."/>
            <person name="Huckvale T."/>
            <person name="Cooper P.J."/>
            <person name="Grencis R.K."/>
            <person name="Berriman M."/>
        </authorList>
    </citation>
    <scope>NUCLEOTIDE SEQUENCE [LARGE SCALE GENOMIC DNA]</scope>
</reference>
<name>A0A077Z7H4_TRITR</name>
<sequence>MLSAADKEDTVGSSVCDQKGPTTIDRASCWPQSDWYQGRESNPSTYSVSLYQPFTNGRADDQTGNLFIGSVACGEPVSVIRYTGSKWNDSAPIDAVTQQKEICSESLFQTDSRVPISACDPALVVAPSERADGQHCDVGLPADSWNLLPFAQCRDTSTLDSIEVKRLLSAGVAPLRNFSKVLDHSLPAVLNCQSSSARSCSAYQTSKGYAVSTVGSCGIPFAQVSADSSFANVSETLPFPHLRAHFQQVSMPSNVNALPLPAGSFSRSADNSVGACLLQPLQSTLKGSDGEHEEAVFSNSLPFEDQIRFRKRDYFGMPVNLSVLSKSDCTGQVIYSITTSCSRSMTKRKNKNPLATKFTVRNLKQLLQCQEAALRTSKYQVHMDGSSMSGQPAFILGNANGRRQTSAIPLFPAAGPIHAASAESYDRSFLQGVAASSSLVGGPFTANSIEHIEQKSAKSIRRPQRPRFFDFETLEIGHFVVSRTTSASVCGNKLRLYFSKQQMIYDFEWSNGALLLKQFVAIVVRFGSIIGMRFQGDSIIIAVSEPPRCVLSSGKSSPIKRHCDNNCDITNGELTNSFVHKITLCRAQALVVQNLLLQHDSEMERLLFHFQLGYGAVYDHNGERCSFADHWLLNKEMQENVTASASLAPIVGQENCSLDSEAPVKLEGIALEPVASSDPKGSSHF</sequence>
<reference evidence="1" key="1">
    <citation type="submission" date="2014-01" db="EMBL/GenBank/DDBJ databases">
        <authorList>
            <person name="Aslett M."/>
        </authorList>
    </citation>
    <scope>NUCLEOTIDE SEQUENCE</scope>
</reference>
<protein>
    <submittedName>
        <fullName evidence="1">Uncharacterized protein</fullName>
    </submittedName>
</protein>
<dbReference type="EMBL" id="HG805908">
    <property type="protein sequence ID" value="CDW54625.1"/>
    <property type="molecule type" value="Genomic_DNA"/>
</dbReference>
<evidence type="ECO:0000313" key="2">
    <source>
        <dbReference type="Proteomes" id="UP000030665"/>
    </source>
</evidence>
<accession>A0A077Z7H4</accession>
<dbReference type="Proteomes" id="UP000030665">
    <property type="component" value="Unassembled WGS sequence"/>
</dbReference>
<dbReference type="AlphaFoldDB" id="A0A077Z7H4"/>
<gene>
    <name evidence="1" type="ORF">TTRE_0000289501</name>
</gene>
<evidence type="ECO:0000313" key="1">
    <source>
        <dbReference type="EMBL" id="CDW54625.1"/>
    </source>
</evidence>
<dbReference type="OrthoDB" id="5920759at2759"/>